<dbReference type="InterPro" id="IPR016783">
    <property type="entry name" value="Biofilm_formation_YmcA"/>
</dbReference>
<evidence type="ECO:0000313" key="2">
    <source>
        <dbReference type="Proteomes" id="UP000288623"/>
    </source>
</evidence>
<accession>A0A433RT05</accession>
<comment type="caution">
    <text evidence="1">The sequence shown here is derived from an EMBL/GenBank/DDBJ whole genome shotgun (WGS) entry which is preliminary data.</text>
</comment>
<proteinExistence type="predicted"/>
<evidence type="ECO:0008006" key="3">
    <source>
        <dbReference type="Google" id="ProtNLM"/>
    </source>
</evidence>
<dbReference type="OrthoDB" id="2167788at2"/>
<reference evidence="1 2" key="1">
    <citation type="submission" date="2014-11" db="EMBL/GenBank/DDBJ databases">
        <title>Genome sequence and analysis of novel Kurthia sp.</title>
        <authorList>
            <person name="Lawson J.N."/>
            <person name="Gonzalez J.E."/>
            <person name="Rinauldi L."/>
            <person name="Xuan Z."/>
            <person name="Firman A."/>
            <person name="Shaddox L."/>
            <person name="Trudeau A."/>
            <person name="Shah S."/>
            <person name="Reiman D."/>
        </authorList>
    </citation>
    <scope>NUCLEOTIDE SEQUENCE [LARGE SCALE GENOMIC DNA]</scope>
    <source>
        <strain evidence="1 2">3B1D</strain>
    </source>
</reference>
<dbReference type="AlphaFoldDB" id="A0A433RT05"/>
<dbReference type="InterPro" id="IPR023378">
    <property type="entry name" value="YheA/YmcA-like_dom_sf"/>
</dbReference>
<organism evidence="1 2">
    <name type="scientific">Candidatus Kurthia intestinigallinarum</name>
    <dbReference type="NCBI Taxonomy" id="1562256"/>
    <lineage>
        <taxon>Bacteria</taxon>
        <taxon>Bacillati</taxon>
        <taxon>Bacillota</taxon>
        <taxon>Bacilli</taxon>
        <taxon>Bacillales</taxon>
        <taxon>Caryophanaceae</taxon>
        <taxon>Kurthia</taxon>
    </lineage>
</organism>
<dbReference type="RefSeq" id="WP_126990720.1">
    <property type="nucleotide sequence ID" value="NZ_JTFC01000031.1"/>
</dbReference>
<dbReference type="InterPro" id="IPR010368">
    <property type="entry name" value="Com_YlbF"/>
</dbReference>
<dbReference type="PIRSF" id="PIRSF021287">
    <property type="entry name" value="Biofilm_formation_YmcA"/>
    <property type="match status" value="1"/>
</dbReference>
<sequence length="116" mass="13395">MPERFSNEDIKRKAQQIAAQIEQSEEVAFFKRAEAQLNNNKKVQKKIAEIKLLQKQAVNLQHYGKYAAQHEVEAKIDALQQEIDDMPIVDQFKGVHKDVNELLQLVAKTMADHLEK</sequence>
<dbReference type="Pfam" id="PF06133">
    <property type="entry name" value="Com_YlbF"/>
    <property type="match status" value="1"/>
</dbReference>
<dbReference type="EMBL" id="JTFC01000031">
    <property type="protein sequence ID" value="RUS55276.1"/>
    <property type="molecule type" value="Genomic_DNA"/>
</dbReference>
<dbReference type="PANTHER" id="PTHR38448:SF1">
    <property type="entry name" value="YLBF FAMILY REGULATOR"/>
    <property type="match status" value="1"/>
</dbReference>
<dbReference type="Gene3D" id="1.20.1500.10">
    <property type="entry name" value="YheA/YmcA-like"/>
    <property type="match status" value="1"/>
</dbReference>
<dbReference type="PANTHER" id="PTHR38448">
    <property type="entry name" value="REGULATORY PROTEIN YLBF-RELATED"/>
    <property type="match status" value="1"/>
</dbReference>
<dbReference type="InterPro" id="IPR052767">
    <property type="entry name" value="Bact_com_dev_regulator"/>
</dbReference>
<keyword evidence="2" id="KW-1185">Reference proteome</keyword>
<dbReference type="Proteomes" id="UP000288623">
    <property type="component" value="Unassembled WGS sequence"/>
</dbReference>
<dbReference type="SUPFAM" id="SSF158622">
    <property type="entry name" value="YheA/YmcA-like"/>
    <property type="match status" value="1"/>
</dbReference>
<gene>
    <name evidence="1" type="ORF">QI30_10045</name>
</gene>
<evidence type="ECO:0000313" key="1">
    <source>
        <dbReference type="EMBL" id="RUS55276.1"/>
    </source>
</evidence>
<name>A0A433RT05_9BACL</name>
<protein>
    <recommendedName>
        <fullName evidence="3">Cell fate regulator YmcA, YheA/YmcA/DUF963 family (Controls sporulation, competence, biofilm development)</fullName>
    </recommendedName>
</protein>